<dbReference type="Proteomes" id="UP001197974">
    <property type="component" value="Chromosome"/>
</dbReference>
<dbReference type="InterPro" id="IPR050515">
    <property type="entry name" value="Beta-lactam/transpept"/>
</dbReference>
<feature type="domain" description="Penicillin-binding protein transpeptidase" evidence="8">
    <location>
        <begin position="255"/>
        <end position="559"/>
    </location>
</feature>
<evidence type="ECO:0000313" key="11">
    <source>
        <dbReference type="Proteomes" id="UP001197974"/>
    </source>
</evidence>
<evidence type="ECO:0000256" key="4">
    <source>
        <dbReference type="ARBA" id="ARBA00012448"/>
    </source>
</evidence>
<feature type="transmembrane region" description="Helical" evidence="7">
    <location>
        <begin position="7"/>
        <end position="31"/>
    </location>
</feature>
<evidence type="ECO:0000256" key="3">
    <source>
        <dbReference type="ARBA" id="ARBA00007171"/>
    </source>
</evidence>
<comment type="subcellular location">
    <subcellularLocation>
        <location evidence="1">Membrane</location>
    </subcellularLocation>
</comment>
<evidence type="ECO:0000256" key="7">
    <source>
        <dbReference type="SAM" id="Phobius"/>
    </source>
</evidence>
<evidence type="ECO:0000256" key="6">
    <source>
        <dbReference type="ARBA" id="ARBA00034000"/>
    </source>
</evidence>
<dbReference type="InterPro" id="IPR001460">
    <property type="entry name" value="PCN-bd_Tpept"/>
</dbReference>
<comment type="similarity">
    <text evidence="3">Belongs to the transpeptidase family.</text>
</comment>
<comment type="pathway">
    <text evidence="2">Cell wall biogenesis; peptidoglycan biosynthesis.</text>
</comment>
<dbReference type="Gene3D" id="3.40.710.10">
    <property type="entry name" value="DD-peptidase/beta-lactamase superfamily"/>
    <property type="match status" value="1"/>
</dbReference>
<dbReference type="Pfam" id="PF03717">
    <property type="entry name" value="PBP_dimer"/>
    <property type="match status" value="1"/>
</dbReference>
<dbReference type="PANTHER" id="PTHR30627:SF24">
    <property type="entry name" value="PENICILLIN-BINDING PROTEIN 4B"/>
    <property type="match status" value="1"/>
</dbReference>
<accession>A0ABY9K0C7</accession>
<keyword evidence="7" id="KW-1133">Transmembrane helix</keyword>
<organism evidence="10 11">
    <name type="scientific">Bacillus carboniphilus</name>
    <dbReference type="NCBI Taxonomy" id="86663"/>
    <lineage>
        <taxon>Bacteria</taxon>
        <taxon>Bacillati</taxon>
        <taxon>Bacillota</taxon>
        <taxon>Bacilli</taxon>
        <taxon>Bacillales</taxon>
        <taxon>Bacillaceae</taxon>
        <taxon>Bacillus</taxon>
    </lineage>
</organism>
<keyword evidence="5 7" id="KW-0472">Membrane</keyword>
<comment type="catalytic activity">
    <reaction evidence="6">
        <text>Preferential cleavage: (Ac)2-L-Lys-D-Ala-|-D-Ala. Also transpeptidation of peptidyl-alanyl moieties that are N-acyl substituents of D-alanine.</text>
        <dbReference type="EC" id="3.4.16.4"/>
    </reaction>
</comment>
<dbReference type="InterPro" id="IPR012338">
    <property type="entry name" value="Beta-lactam/transpept-like"/>
</dbReference>
<evidence type="ECO:0000256" key="2">
    <source>
        <dbReference type="ARBA" id="ARBA00004752"/>
    </source>
</evidence>
<evidence type="ECO:0000259" key="9">
    <source>
        <dbReference type="Pfam" id="PF03717"/>
    </source>
</evidence>
<dbReference type="Pfam" id="PF00905">
    <property type="entry name" value="Transpeptidase"/>
    <property type="match status" value="1"/>
</dbReference>
<protein>
    <recommendedName>
        <fullName evidence="4">serine-type D-Ala-D-Ala carboxypeptidase</fullName>
        <ecNumber evidence="4">3.4.16.4</ecNumber>
    </recommendedName>
</protein>
<evidence type="ECO:0000313" key="10">
    <source>
        <dbReference type="EMBL" id="WLR44028.1"/>
    </source>
</evidence>
<dbReference type="InterPro" id="IPR005311">
    <property type="entry name" value="PBP_dimer"/>
</dbReference>
<dbReference type="Gene3D" id="3.90.1310.10">
    <property type="entry name" value="Penicillin-binding protein 2a (Domain 2)"/>
    <property type="match status" value="1"/>
</dbReference>
<feature type="domain" description="Penicillin-binding protein dimerisation" evidence="9">
    <location>
        <begin position="60"/>
        <end position="210"/>
    </location>
</feature>
<dbReference type="RefSeq" id="WP_226542935.1">
    <property type="nucleotide sequence ID" value="NZ_CP129013.1"/>
</dbReference>
<keyword evidence="11" id="KW-1185">Reference proteome</keyword>
<dbReference type="SUPFAM" id="SSF56601">
    <property type="entry name" value="beta-lactamase/transpeptidase-like"/>
    <property type="match status" value="1"/>
</dbReference>
<evidence type="ECO:0000259" key="8">
    <source>
        <dbReference type="Pfam" id="PF00905"/>
    </source>
</evidence>
<sequence>MIKKRIVFLSIVIMSFYFIIVCRLIEIQLIYPESFSKHNINLMKESVNQRVQEVVIHDGRGEIIDRNGTSIKNQKQPTVILFPIVFHQENNLKKLANALDTLTLKDIKNKTSLKEKEPILLNVENNFEIKEKHIRLVNQLDIPGIYGVLLQTTRPSLLATHLIGFTYETKDSQGILKVIKGNNGIEHSFDSFLQSDVSTRLLYHVDGKNQPMFGDSIKFISDVNAFYPLKVKTTIDLDLQRIIEEVLNSYHLDKGGAVLLEVESNEVLAMASRPKLDRNDPKTYLNHMLTPHFPGSTFKIVTASAAIEQGMIHPNETFDCNLDLYGKEEKELNKRLGNLNFTESFAKSCNYTFAELGKRMFEQTGEDTISTYARKLGLVETVGWSGDVFKYKDFKQISEEQSGVIWSEDANKYDDNYISQTAIGQKDVKMTPLAVANMVATIARGGERKSVKMVSELLFKNNVNMFHFKDQTKHDSISPYTAIKLQNLMRHVITEGTGKQFLSLPFEIAGKSGTAETGKNGLYNKWFAGYFPFDSPKYVLVVVDLETSKTDITNKAFTDIVKLIAGIEQME</sequence>
<dbReference type="EC" id="3.4.16.4" evidence="4"/>
<dbReference type="SUPFAM" id="SSF56519">
    <property type="entry name" value="Penicillin binding protein dimerisation domain"/>
    <property type="match status" value="1"/>
</dbReference>
<evidence type="ECO:0000256" key="5">
    <source>
        <dbReference type="ARBA" id="ARBA00023136"/>
    </source>
</evidence>
<dbReference type="EMBL" id="CP129013">
    <property type="protein sequence ID" value="WLR44028.1"/>
    <property type="molecule type" value="Genomic_DNA"/>
</dbReference>
<dbReference type="PANTHER" id="PTHR30627">
    <property type="entry name" value="PEPTIDOGLYCAN D,D-TRANSPEPTIDASE"/>
    <property type="match status" value="1"/>
</dbReference>
<evidence type="ECO:0000256" key="1">
    <source>
        <dbReference type="ARBA" id="ARBA00004370"/>
    </source>
</evidence>
<proteinExistence type="inferred from homology"/>
<name>A0ABY9K0C7_9BACI</name>
<dbReference type="InterPro" id="IPR036138">
    <property type="entry name" value="PBP_dimer_sf"/>
</dbReference>
<keyword evidence="7" id="KW-0812">Transmembrane</keyword>
<gene>
    <name evidence="10" type="ORF">LC087_07975</name>
</gene>
<reference evidence="10 11" key="1">
    <citation type="submission" date="2023-06" db="EMBL/GenBank/DDBJ databases">
        <title>Five Gram-positive bacteria isolated from mangrove sediments in Shenzhen, Guangdong, China.</title>
        <authorList>
            <person name="Yu S."/>
            <person name="Zheng W."/>
            <person name="Huang Y."/>
        </authorList>
    </citation>
    <scope>NUCLEOTIDE SEQUENCE [LARGE SCALE GENOMIC DNA]</scope>
    <source>
        <strain evidence="10 11">SaN35-3</strain>
    </source>
</reference>